<dbReference type="Proteomes" id="UP001301442">
    <property type="component" value="Chromosome"/>
</dbReference>
<evidence type="ECO:0000313" key="3">
    <source>
        <dbReference type="Proteomes" id="UP001301442"/>
    </source>
</evidence>
<proteinExistence type="predicted"/>
<gene>
    <name evidence="2" type="ORF">RI844_12195</name>
</gene>
<feature type="chain" id="PRO_5046055888" description="DUF885 domain-containing protein" evidence="1">
    <location>
        <begin position="32"/>
        <end position="440"/>
    </location>
</feature>
<keyword evidence="1" id="KW-0732">Signal</keyword>
<name>A0ABZ0GJT8_9GAMM</name>
<dbReference type="RefSeq" id="WP_348394943.1">
    <property type="nucleotide sequence ID" value="NZ_CP136600.1"/>
</dbReference>
<organism evidence="2 3">
    <name type="scientific">Thalassotalea fonticola</name>
    <dbReference type="NCBI Taxonomy" id="3065649"/>
    <lineage>
        <taxon>Bacteria</taxon>
        <taxon>Pseudomonadati</taxon>
        <taxon>Pseudomonadota</taxon>
        <taxon>Gammaproteobacteria</taxon>
        <taxon>Alteromonadales</taxon>
        <taxon>Colwelliaceae</taxon>
        <taxon>Thalassotalea</taxon>
    </lineage>
</organism>
<feature type="signal peptide" evidence="1">
    <location>
        <begin position="1"/>
        <end position="31"/>
    </location>
</feature>
<sequence length="440" mass="49923">MKTLIKPYKIITILIALTLFSCGGNSTSDSASESSKVVMDMNQLAERYVKLALHVGKHQSYYIDAYYGPKEWQEAADKQPLDKLLSFAEQLELDLNNSTAIASEQLRKDMLVVQVRSVKAFIQQLSGKEFTFDQESMALYDAKSPNLSETDFDKALAELNELLPGEGELNPRLKAFKDQFVIPLDKLGKVFIAAIEESQKRTKANIDLPENESFTIEYVNDKPWSGYNWYKGNSFSLIQVNTDFPIQIDRAIDLASHEGYPGHHVFNSLMEKHLVNGKGWLEYSVYPLYSPLSLLAEGSANYGIEVAFNHTERMAFEKAVLFPLAGLDPEKAEAYYQVESLLGKLSYAGNVAAKRYLDGQIDKEQAADFLMKYELSTPEKSNQRVGFIERYRAYVINYNLGKDLVKDYVEFRSGDDEQKRWQVFAELLSNPKSASMMVVR</sequence>
<accession>A0ABZ0GJT8</accession>
<evidence type="ECO:0000256" key="1">
    <source>
        <dbReference type="SAM" id="SignalP"/>
    </source>
</evidence>
<keyword evidence="3" id="KW-1185">Reference proteome</keyword>
<reference evidence="2 3" key="1">
    <citation type="submission" date="2023-09" db="EMBL/GenBank/DDBJ databases">
        <authorList>
            <person name="Qi X."/>
        </authorList>
    </citation>
    <scope>NUCLEOTIDE SEQUENCE [LARGE SCALE GENOMIC DNA]</scope>
    <source>
        <strain evidence="2 3">S1-1</strain>
    </source>
</reference>
<evidence type="ECO:0008006" key="4">
    <source>
        <dbReference type="Google" id="ProtNLM"/>
    </source>
</evidence>
<protein>
    <recommendedName>
        <fullName evidence="4">DUF885 domain-containing protein</fullName>
    </recommendedName>
</protein>
<dbReference type="PROSITE" id="PS51257">
    <property type="entry name" value="PROKAR_LIPOPROTEIN"/>
    <property type="match status" value="1"/>
</dbReference>
<evidence type="ECO:0000313" key="2">
    <source>
        <dbReference type="EMBL" id="WOH36129.1"/>
    </source>
</evidence>
<dbReference type="EMBL" id="CP136600">
    <property type="protein sequence ID" value="WOH36129.1"/>
    <property type="molecule type" value="Genomic_DNA"/>
</dbReference>